<evidence type="ECO:0000313" key="6">
    <source>
        <dbReference type="EMBL" id="CEN47412.1"/>
    </source>
</evidence>
<keyword evidence="4" id="KW-0732">Signal</keyword>
<evidence type="ECO:0000259" key="5">
    <source>
        <dbReference type="PROSITE" id="PS52009"/>
    </source>
</evidence>
<dbReference type="Gene3D" id="3.30.379.10">
    <property type="entry name" value="Chitobiase/beta-hexosaminidase domain 2-like"/>
    <property type="match status" value="1"/>
</dbReference>
<dbReference type="InterPro" id="IPR049478">
    <property type="entry name" value="BT_4395-like_hel"/>
</dbReference>
<name>A0A0B7IBM0_9FLAO</name>
<feature type="signal peptide" evidence="4">
    <location>
        <begin position="1"/>
        <end position="22"/>
    </location>
</feature>
<dbReference type="NCBIfam" id="NF041654">
    <property type="entry name" value="GlcNAcase"/>
    <property type="match status" value="1"/>
</dbReference>
<dbReference type="InterPro" id="IPR051822">
    <property type="entry name" value="Glycosyl_Hydrolase_84"/>
</dbReference>
<evidence type="ECO:0000256" key="4">
    <source>
        <dbReference type="SAM" id="SignalP"/>
    </source>
</evidence>
<dbReference type="Gene3D" id="1.20.58.460">
    <property type="entry name" value="Hyaluronidase post-catalytic domain-like"/>
    <property type="match status" value="1"/>
</dbReference>
<dbReference type="GO" id="GO:0102571">
    <property type="term" value="F:[protein]-3-O-(N-acetyl-D-glucosaminyl)-L-serine/L-threonine O-N-acetyl-alpha-D-glucosaminase activity"/>
    <property type="evidence" value="ECO:0007669"/>
    <property type="project" value="UniProtKB-EC"/>
</dbReference>
<dbReference type="Gene3D" id="2.60.40.1180">
    <property type="entry name" value="Golgi alpha-mannosidase II"/>
    <property type="match status" value="1"/>
</dbReference>
<dbReference type="InterPro" id="IPR017853">
    <property type="entry name" value="GH"/>
</dbReference>
<evidence type="ECO:0000256" key="3">
    <source>
        <dbReference type="PROSITE-ProRule" id="PRU01353"/>
    </source>
</evidence>
<keyword evidence="7" id="KW-1185">Reference proteome</keyword>
<evidence type="ECO:0000313" key="7">
    <source>
        <dbReference type="Proteomes" id="UP000045051"/>
    </source>
</evidence>
<dbReference type="Proteomes" id="UP000045051">
    <property type="component" value="Unassembled WGS sequence"/>
</dbReference>
<accession>A0A0B7IBM0</accession>
<feature type="chain" id="PRO_5002117763" evidence="4">
    <location>
        <begin position="23"/>
        <end position="708"/>
    </location>
</feature>
<dbReference type="Pfam" id="PF07555">
    <property type="entry name" value="NAGidase"/>
    <property type="match status" value="1"/>
</dbReference>
<dbReference type="SUPFAM" id="SSF55545">
    <property type="entry name" value="beta-N-acetylhexosaminidase-like domain"/>
    <property type="match status" value="1"/>
</dbReference>
<dbReference type="Pfam" id="PF18344">
    <property type="entry name" value="CBM32"/>
    <property type="match status" value="1"/>
</dbReference>
<sequence>MMMKTKILFLACLLLSVTQMSANDSLLNPIPKKMIFTGKKISTKKSIPFRIILSEKDDKTFKKHAHKAPNKKEGYYLRIEKNKVYIVGNDPRGVYYGLRTFQQLSKNSEIPLGEIIDYPDLEYRGVVEGFYGTPWSHEKRLRQIEFYGENKLNTYIYGPKDDPYHSSPNWRKPYPTKEAEQLQELVQEANKNYVDFVWAIHPGKDIQWNDTDRQHLLRKFEDMYQLGVRAFAVFFDDISGEGTNPQKQAELLNFLHTEFVEKKKDVNPLIMCPTEYNKGWSNPEKRYLETLGEVLHPSIHIMWTGNTVVADIDKATMEWINAKIKRKAYIWWNFPVSDYVRNHMLLGAAYGNTNDIKDDMSGFVSNPMEHPEASMIAIYGVADYTWNVATYDSERAWHKAMARLMPQNKKALLTFAKHSSDLGVNGHQYRRVESVEFAPFAKQFLQNLTKEQNPQLKRVQKEFDNIISAAKQLLNTKENPLLIEELRPWLLQLEVVGQQGKQAIELYEALHQKDHTKFKAGYVKLQKLQKQQFDIDQTYNQNPYQPGVRVATLVVEPLIAEILKYSVGKYNQETGEQLALTLNFNPNKLITNIQQIEYQPLLQKGGGVRISPALEYISVKKDDFLGIELEKVASVKTISVDLGDAKHFEKGRIQISTNGIDWKDISGSLRNSRWNSSENVHNVKYVRFINNADTPFQIRLKHFEIVTE</sequence>
<dbReference type="PANTHER" id="PTHR13170:SF16">
    <property type="entry name" value="PROTEIN O-GLCNACASE"/>
    <property type="match status" value="1"/>
</dbReference>
<dbReference type="PANTHER" id="PTHR13170">
    <property type="entry name" value="O-GLCNACASE"/>
    <property type="match status" value="1"/>
</dbReference>
<dbReference type="Pfam" id="PF21809">
    <property type="entry name" value="Glyco_hydro_84_hel"/>
    <property type="match status" value="1"/>
</dbReference>
<organism evidence="6 7">
    <name type="scientific">Capnocytophaga canis</name>
    <dbReference type="NCBI Taxonomy" id="1848903"/>
    <lineage>
        <taxon>Bacteria</taxon>
        <taxon>Pseudomonadati</taxon>
        <taxon>Bacteroidota</taxon>
        <taxon>Flavobacteriia</taxon>
        <taxon>Flavobacteriales</taxon>
        <taxon>Flavobacteriaceae</taxon>
        <taxon>Capnocytophaga</taxon>
    </lineage>
</organism>
<comment type="similarity">
    <text evidence="3">Belongs to the glycosyl hydrolase 84 family.</text>
</comment>
<gene>
    <name evidence="6" type="ORF">CCAND38_430040</name>
</gene>
<dbReference type="InterPro" id="IPR029018">
    <property type="entry name" value="Hex-like_dom2"/>
</dbReference>
<dbReference type="InterPro" id="IPR011496">
    <property type="entry name" value="O-GlcNAcase_cat"/>
</dbReference>
<evidence type="ECO:0000256" key="1">
    <source>
        <dbReference type="ARBA" id="ARBA00022801"/>
    </source>
</evidence>
<proteinExistence type="inferred from homology"/>
<evidence type="ECO:0000256" key="2">
    <source>
        <dbReference type="ARBA" id="ARBA00023295"/>
    </source>
</evidence>
<dbReference type="EC" id="3.2.1.169" evidence="6"/>
<dbReference type="InterPro" id="IPR013780">
    <property type="entry name" value="Glyco_hydro_b"/>
</dbReference>
<dbReference type="InterPro" id="IPR015882">
    <property type="entry name" value="HEX_bac_N"/>
</dbReference>
<dbReference type="SUPFAM" id="SSF51445">
    <property type="entry name" value="(Trans)glycosidases"/>
    <property type="match status" value="1"/>
</dbReference>
<keyword evidence="1 3" id="KW-0378">Hydrolase</keyword>
<dbReference type="GO" id="GO:0015929">
    <property type="term" value="F:hexosaminidase activity"/>
    <property type="evidence" value="ECO:0007669"/>
    <property type="project" value="UniProtKB-ARBA"/>
</dbReference>
<dbReference type="AlphaFoldDB" id="A0A0B7IBM0"/>
<dbReference type="Pfam" id="PF02838">
    <property type="entry name" value="Glyco_hydro_20b"/>
    <property type="match status" value="1"/>
</dbReference>
<dbReference type="EMBL" id="CDOI01000155">
    <property type="protein sequence ID" value="CEN47412.1"/>
    <property type="molecule type" value="Genomic_DNA"/>
</dbReference>
<feature type="active site" description="Proton donor" evidence="3">
    <location>
        <position position="237"/>
    </location>
</feature>
<dbReference type="GO" id="GO:1901135">
    <property type="term" value="P:carbohydrate derivative metabolic process"/>
    <property type="evidence" value="ECO:0007669"/>
    <property type="project" value="UniProtKB-ARBA"/>
</dbReference>
<reference evidence="6 7" key="1">
    <citation type="submission" date="2015-01" db="EMBL/GenBank/DDBJ databases">
        <authorList>
            <person name="Xiang T."/>
            <person name="Song Y."/>
            <person name="Huang L."/>
            <person name="Wang B."/>
            <person name="Wu P."/>
        </authorList>
    </citation>
    <scope>NUCLEOTIDE SEQUENCE [LARGE SCALE GENOMIC DNA]</scope>
    <source>
        <strain evidence="6 7">CcD38</strain>
    </source>
</reference>
<dbReference type="PROSITE" id="PS52009">
    <property type="entry name" value="GH84"/>
    <property type="match status" value="1"/>
</dbReference>
<dbReference type="SUPFAM" id="SSF140657">
    <property type="entry name" value="Hyaluronidase post-catalytic domain-like"/>
    <property type="match status" value="1"/>
</dbReference>
<dbReference type="GO" id="GO:0005975">
    <property type="term" value="P:carbohydrate metabolic process"/>
    <property type="evidence" value="ECO:0007669"/>
    <property type="project" value="UniProtKB-ARBA"/>
</dbReference>
<feature type="domain" description="GH84" evidence="5">
    <location>
        <begin position="122"/>
        <end position="389"/>
    </location>
</feature>
<dbReference type="Gene3D" id="3.20.20.80">
    <property type="entry name" value="Glycosidases"/>
    <property type="match status" value="1"/>
</dbReference>
<dbReference type="InterPro" id="IPR048162">
    <property type="entry name" value="O-GlcNAcase_BT_4395-like"/>
</dbReference>
<keyword evidence="2 3" id="KW-0326">Glycosidase</keyword>
<protein>
    <submittedName>
        <fullName evidence="6">O-GlcNAcase BT_4395</fullName>
        <ecNumber evidence="6">3.2.1.169</ecNumber>
    </submittedName>
</protein>